<proteinExistence type="predicted"/>
<dbReference type="STRING" id="1963862.B4O97_18530"/>
<dbReference type="PANTHER" id="PTHR42924">
    <property type="entry name" value="EXONUCLEASE"/>
    <property type="match status" value="1"/>
</dbReference>
<dbReference type="EMBL" id="MWQY01000035">
    <property type="protein sequence ID" value="ORC30247.1"/>
    <property type="molecule type" value="Genomic_DNA"/>
</dbReference>
<dbReference type="OrthoDB" id="9791620at2"/>
<organism evidence="2 3">
    <name type="scientific">Marispirochaeta aestuarii</name>
    <dbReference type="NCBI Taxonomy" id="1963862"/>
    <lineage>
        <taxon>Bacteria</taxon>
        <taxon>Pseudomonadati</taxon>
        <taxon>Spirochaetota</taxon>
        <taxon>Spirochaetia</taxon>
        <taxon>Spirochaetales</taxon>
        <taxon>Spirochaetaceae</taxon>
        <taxon>Marispirochaeta</taxon>
    </lineage>
</organism>
<dbReference type="InterPro" id="IPR016195">
    <property type="entry name" value="Pol/histidinol_Pase-like"/>
</dbReference>
<comment type="caution">
    <text evidence="2">The sequence shown here is derived from an EMBL/GenBank/DDBJ whole genome shotgun (WGS) entry which is preliminary data.</text>
</comment>
<dbReference type="GO" id="GO:0035312">
    <property type="term" value="F:5'-3' DNA exonuclease activity"/>
    <property type="evidence" value="ECO:0007669"/>
    <property type="project" value="TreeGrafter"/>
</dbReference>
<dbReference type="Gene3D" id="3.20.20.140">
    <property type="entry name" value="Metal-dependent hydrolases"/>
    <property type="match status" value="1"/>
</dbReference>
<sequence length="249" mass="26978">MTANTSRGTDPATAADLHIHSCLSPCGSLEMSPQRIIREAREKDLSLISLSDHNACANCAPLIRLGEDAGIQVIPGMEVTTVEEAHVLCYFPGIDAAEDFADFIYDHLPEVFNNPAKMGDQVIVDEFGTITGEIDKYLGVATDLSVDRLFEEASSRGALVVPSHIDRPYAGLIAQLGFIPDIPFHAVEVAFARNLILAEGFSVLASSDAHIPELLGAKRSLFPGDEAPDFSLLKRALKNRRVITVYDDT</sequence>
<dbReference type="InterPro" id="IPR004013">
    <property type="entry name" value="PHP_dom"/>
</dbReference>
<evidence type="ECO:0000313" key="3">
    <source>
        <dbReference type="Proteomes" id="UP000192343"/>
    </source>
</evidence>
<evidence type="ECO:0000259" key="1">
    <source>
        <dbReference type="SMART" id="SM00481"/>
    </source>
</evidence>
<dbReference type="PANTHER" id="PTHR42924:SF3">
    <property type="entry name" value="POLYMERASE_HISTIDINOL PHOSPHATASE N-TERMINAL DOMAIN-CONTAINING PROTEIN"/>
    <property type="match status" value="1"/>
</dbReference>
<protein>
    <recommendedName>
        <fullName evidence="1">Polymerase/histidinol phosphatase N-terminal domain-containing protein</fullName>
    </recommendedName>
</protein>
<dbReference type="GO" id="GO:0004534">
    <property type="term" value="F:5'-3' RNA exonuclease activity"/>
    <property type="evidence" value="ECO:0007669"/>
    <property type="project" value="TreeGrafter"/>
</dbReference>
<dbReference type="Pfam" id="PF02811">
    <property type="entry name" value="PHP"/>
    <property type="match status" value="1"/>
</dbReference>
<evidence type="ECO:0000313" key="2">
    <source>
        <dbReference type="EMBL" id="ORC30247.1"/>
    </source>
</evidence>
<dbReference type="Proteomes" id="UP000192343">
    <property type="component" value="Unassembled WGS sequence"/>
</dbReference>
<dbReference type="RefSeq" id="WP_083053011.1">
    <property type="nucleotide sequence ID" value="NZ_MWQY01000035.1"/>
</dbReference>
<dbReference type="SUPFAM" id="SSF89550">
    <property type="entry name" value="PHP domain-like"/>
    <property type="match status" value="1"/>
</dbReference>
<accession>A0A1Y1RT65</accession>
<reference evidence="2 3" key="1">
    <citation type="submission" date="2017-03" db="EMBL/GenBank/DDBJ databases">
        <title>Draft Genome sequence of Marispirochaeta sp. strain JC444.</title>
        <authorList>
            <person name="Shivani Y."/>
            <person name="Subhash Y."/>
            <person name="Sasikala C."/>
            <person name="Ramana C."/>
        </authorList>
    </citation>
    <scope>NUCLEOTIDE SEQUENCE [LARGE SCALE GENOMIC DNA]</scope>
    <source>
        <strain evidence="2 3">JC444</strain>
    </source>
</reference>
<keyword evidence="3" id="KW-1185">Reference proteome</keyword>
<dbReference type="SMART" id="SM00481">
    <property type="entry name" value="POLIIIAc"/>
    <property type="match status" value="1"/>
</dbReference>
<gene>
    <name evidence="2" type="ORF">B4O97_18530</name>
</gene>
<dbReference type="CDD" id="cd07432">
    <property type="entry name" value="PHP_HisPPase"/>
    <property type="match status" value="1"/>
</dbReference>
<dbReference type="AlphaFoldDB" id="A0A1Y1RT65"/>
<name>A0A1Y1RT65_9SPIO</name>
<dbReference type="InterPro" id="IPR003141">
    <property type="entry name" value="Pol/His_phosphatase_N"/>
</dbReference>
<dbReference type="InterPro" id="IPR052018">
    <property type="entry name" value="PHP_domain"/>
</dbReference>
<feature type="domain" description="Polymerase/histidinol phosphatase N-terminal" evidence="1">
    <location>
        <begin position="15"/>
        <end position="83"/>
    </location>
</feature>